<dbReference type="OrthoDB" id="8954335at2759"/>
<dbReference type="PANTHER" id="PTHR43834:SF6">
    <property type="entry name" value="GTPASE DER"/>
    <property type="match status" value="1"/>
</dbReference>
<comment type="similarity">
    <text evidence="1">Belongs to the TRAFAC class TrmE-Era-EngA-EngB-Septin-like GTPase superfamily. EngA (Der) GTPase family.</text>
</comment>
<dbReference type="NCBIfam" id="TIGR03594">
    <property type="entry name" value="GTPase_EngA"/>
    <property type="match status" value="1"/>
</dbReference>
<dbReference type="SUPFAM" id="SSF52540">
    <property type="entry name" value="P-loop containing nucleoside triphosphate hydrolases"/>
    <property type="match status" value="2"/>
</dbReference>
<dbReference type="Proteomes" id="UP000631114">
    <property type="component" value="Unassembled WGS sequence"/>
</dbReference>
<evidence type="ECO:0000313" key="12">
    <source>
        <dbReference type="Proteomes" id="UP000631114"/>
    </source>
</evidence>
<evidence type="ECO:0000313" key="11">
    <source>
        <dbReference type="EMBL" id="KAF9608024.1"/>
    </source>
</evidence>
<keyword evidence="4" id="KW-0677">Repeat</keyword>
<accession>A0A835HZQ0</accession>
<keyword evidence="3" id="KW-0690">Ribosome biogenesis</keyword>
<evidence type="ECO:0000256" key="5">
    <source>
        <dbReference type="ARBA" id="ARBA00022741"/>
    </source>
</evidence>
<evidence type="ECO:0000256" key="2">
    <source>
        <dbReference type="ARBA" id="ARBA00020953"/>
    </source>
</evidence>
<dbReference type="PRINTS" id="PR00326">
    <property type="entry name" value="GTP1OBG"/>
</dbReference>
<evidence type="ECO:0000259" key="9">
    <source>
        <dbReference type="Pfam" id="PF01926"/>
    </source>
</evidence>
<name>A0A835HZQ0_9MAGN</name>
<dbReference type="HAMAP" id="MF_00195">
    <property type="entry name" value="GTPase_Der"/>
    <property type="match status" value="1"/>
</dbReference>
<dbReference type="InterPro" id="IPR032859">
    <property type="entry name" value="KH_dom-like"/>
</dbReference>
<protein>
    <recommendedName>
        <fullName evidence="2">GTPase Der</fullName>
    </recommendedName>
    <alternativeName>
        <fullName evidence="7">GTP-binding protein EngA</fullName>
    </alternativeName>
</protein>
<dbReference type="Pfam" id="PF14714">
    <property type="entry name" value="KH_dom-like"/>
    <property type="match status" value="1"/>
</dbReference>
<feature type="compositionally biased region" description="Basic and acidic residues" evidence="8">
    <location>
        <begin position="590"/>
        <end position="601"/>
    </location>
</feature>
<dbReference type="InterPro" id="IPR016484">
    <property type="entry name" value="GTPase_Der"/>
</dbReference>
<sequence>MPHFWLRAPLLLANKTYARSHHHYRLIHSLLLNTGNVSSTRDTNCSSTMHPWRCSTHFGFCGLPHLCTESIAVTAAHDTTRTKEPRKKRGYKKSVVDFTKVDPDSLPTVILVGRPNVGKSALFNRFIQRREALVYNTPDDHVTRDIREGIAKLGDLRFRVLDSAGLEMAASTGSILDRTAEMTGNVLRRSQFAIFLIDVRDGLHPMDLEVGKWLRKHASGIRIVLVMNKSESLDDHTGCLVSAAGEAQILGYGDPIAISAETGLGMVDLYEALLPLLEEYMLRSINDKASLGCSISEVEESKLPLQLAIVGRPNVGKSTLLNTLLQEDRVLVGPEVGLTRDSVRAQFQYEGRTVYLVDTAGWLQRTKQEKGPASLSVMQSRQSLMRAHVIALVLDAEEITNARSSMNHAEVVIARRAVEEGRSLIVIVNKMDLLRGKQKLYEKVIKAVPEEIQTVIPQVTGIPVVFVSALEGKGRTTVMRQVVNAYEKWCLRLSTARLNRWLRKVMSRHSWKDQASQPKIKYFTQVKARPPTFVAFTSGKVQLPDTDIRFLTKSLKDDFDMGGIPIRIIQRSVPRKERSSTKRSKLTVRMPERTLSEKRGV</sequence>
<dbReference type="InterPro" id="IPR027417">
    <property type="entry name" value="P-loop_NTPase"/>
</dbReference>
<evidence type="ECO:0000256" key="3">
    <source>
        <dbReference type="ARBA" id="ARBA00022517"/>
    </source>
</evidence>
<comment type="caution">
    <text evidence="11">The sequence shown here is derived from an EMBL/GenBank/DDBJ whole genome shotgun (WGS) entry which is preliminary data.</text>
</comment>
<evidence type="ECO:0000256" key="8">
    <source>
        <dbReference type="SAM" id="MobiDB-lite"/>
    </source>
</evidence>
<dbReference type="GO" id="GO:0042254">
    <property type="term" value="P:ribosome biogenesis"/>
    <property type="evidence" value="ECO:0007669"/>
    <property type="project" value="UniProtKB-KW"/>
</dbReference>
<dbReference type="AlphaFoldDB" id="A0A835HZQ0"/>
<dbReference type="GO" id="GO:0005525">
    <property type="term" value="F:GTP binding"/>
    <property type="evidence" value="ECO:0007669"/>
    <property type="project" value="UniProtKB-KW"/>
</dbReference>
<dbReference type="Gene3D" id="3.40.50.300">
    <property type="entry name" value="P-loop containing nucleotide triphosphate hydrolases"/>
    <property type="match status" value="2"/>
</dbReference>
<feature type="region of interest" description="Disordered" evidence="8">
    <location>
        <begin position="573"/>
        <end position="601"/>
    </location>
</feature>
<feature type="domain" description="G" evidence="9">
    <location>
        <begin position="108"/>
        <end position="229"/>
    </location>
</feature>
<dbReference type="PANTHER" id="PTHR43834">
    <property type="entry name" value="GTPASE DER"/>
    <property type="match status" value="1"/>
</dbReference>
<proteinExistence type="inferred from homology"/>
<organism evidence="11 12">
    <name type="scientific">Coptis chinensis</name>
    <dbReference type="NCBI Taxonomy" id="261450"/>
    <lineage>
        <taxon>Eukaryota</taxon>
        <taxon>Viridiplantae</taxon>
        <taxon>Streptophyta</taxon>
        <taxon>Embryophyta</taxon>
        <taxon>Tracheophyta</taxon>
        <taxon>Spermatophyta</taxon>
        <taxon>Magnoliopsida</taxon>
        <taxon>Ranunculales</taxon>
        <taxon>Ranunculaceae</taxon>
        <taxon>Coptidoideae</taxon>
        <taxon>Coptis</taxon>
    </lineage>
</organism>
<evidence type="ECO:0000259" key="10">
    <source>
        <dbReference type="Pfam" id="PF14714"/>
    </source>
</evidence>
<feature type="domain" description="G" evidence="9">
    <location>
        <begin position="307"/>
        <end position="430"/>
    </location>
</feature>
<evidence type="ECO:0000256" key="7">
    <source>
        <dbReference type="ARBA" id="ARBA00032345"/>
    </source>
</evidence>
<dbReference type="InterPro" id="IPR006073">
    <property type="entry name" value="GTP-bd"/>
</dbReference>
<evidence type="ECO:0000256" key="1">
    <source>
        <dbReference type="ARBA" id="ARBA00008279"/>
    </source>
</evidence>
<gene>
    <name evidence="11" type="ORF">IFM89_004905</name>
</gene>
<dbReference type="CDD" id="cd01894">
    <property type="entry name" value="EngA1"/>
    <property type="match status" value="1"/>
</dbReference>
<dbReference type="InterPro" id="IPR005225">
    <property type="entry name" value="Small_GTP-bd"/>
</dbReference>
<dbReference type="NCBIfam" id="TIGR00231">
    <property type="entry name" value="small_GTP"/>
    <property type="match status" value="2"/>
</dbReference>
<keyword evidence="5" id="KW-0547">Nucleotide-binding</keyword>
<dbReference type="InterPro" id="IPR015946">
    <property type="entry name" value="KH_dom-like_a/b"/>
</dbReference>
<evidence type="ECO:0000256" key="6">
    <source>
        <dbReference type="ARBA" id="ARBA00023134"/>
    </source>
</evidence>
<keyword evidence="6" id="KW-0342">GTP-binding</keyword>
<reference evidence="11 12" key="1">
    <citation type="submission" date="2020-10" db="EMBL/GenBank/DDBJ databases">
        <title>The Coptis chinensis genome and diversification of protoberbering-type alkaloids.</title>
        <authorList>
            <person name="Wang B."/>
            <person name="Shu S."/>
            <person name="Song C."/>
            <person name="Liu Y."/>
        </authorList>
    </citation>
    <scope>NUCLEOTIDE SEQUENCE [LARGE SCALE GENOMIC DNA]</scope>
    <source>
        <strain evidence="11">HL-2020</strain>
        <tissue evidence="11">Leaf</tissue>
    </source>
</reference>
<dbReference type="CDD" id="cd01895">
    <property type="entry name" value="EngA2"/>
    <property type="match status" value="1"/>
</dbReference>
<evidence type="ECO:0000256" key="4">
    <source>
        <dbReference type="ARBA" id="ARBA00022737"/>
    </source>
</evidence>
<dbReference type="Pfam" id="PF01926">
    <property type="entry name" value="MMR_HSR1"/>
    <property type="match status" value="2"/>
</dbReference>
<dbReference type="EMBL" id="JADFTS010000004">
    <property type="protein sequence ID" value="KAF9608024.1"/>
    <property type="molecule type" value="Genomic_DNA"/>
</dbReference>
<keyword evidence="12" id="KW-1185">Reference proteome</keyword>
<dbReference type="Gene3D" id="3.30.300.20">
    <property type="match status" value="1"/>
</dbReference>
<feature type="domain" description="GTPase Der C-terminal KH-domain-like" evidence="10">
    <location>
        <begin position="492"/>
        <end position="571"/>
    </location>
</feature>